<comment type="caution">
    <text evidence="3">The sequence shown here is derived from an EMBL/GenBank/DDBJ whole genome shotgun (WGS) entry which is preliminary data.</text>
</comment>
<feature type="domain" description="DUF8130" evidence="2">
    <location>
        <begin position="4"/>
        <end position="82"/>
    </location>
</feature>
<reference evidence="3" key="1">
    <citation type="submission" date="2019-12" db="EMBL/GenBank/DDBJ databases">
        <title>Whole-genome sequence of Halomicrobium mukohataei pws1.</title>
        <authorList>
            <person name="Verma D.K."/>
            <person name="Gopal K."/>
            <person name="Prasad E.S."/>
        </authorList>
    </citation>
    <scope>NUCLEOTIDE SEQUENCE</scope>
    <source>
        <strain evidence="3">Pws1</strain>
    </source>
</reference>
<dbReference type="AlphaFoldDB" id="A0A847U0I2"/>
<feature type="region of interest" description="Disordered" evidence="1">
    <location>
        <begin position="27"/>
        <end position="62"/>
    </location>
</feature>
<dbReference type="RefSeq" id="WP_170093021.1">
    <property type="nucleotide sequence ID" value="NZ_WOYG01000001.1"/>
</dbReference>
<organism evidence="3 4">
    <name type="scientific">Halomicrobium mukohataei</name>
    <dbReference type="NCBI Taxonomy" id="57705"/>
    <lineage>
        <taxon>Archaea</taxon>
        <taxon>Methanobacteriati</taxon>
        <taxon>Methanobacteriota</taxon>
        <taxon>Stenosarchaea group</taxon>
        <taxon>Halobacteria</taxon>
        <taxon>Halobacteriales</taxon>
        <taxon>Haloarculaceae</taxon>
        <taxon>Halomicrobium</taxon>
    </lineage>
</organism>
<name>A0A847U0I2_9EURY</name>
<sequence>MNVERRRLLHSLAGSALIGVSGCLGRPDASNTSESPTTTAAETPSLSSLSLTGAVETQSTTDHPARISLSLANRGDSAVTVHMGPTLLFTDNSSAQLEWADAIAIEPAGRGAELSADPVREGECWRVPDTAVPVVQSSLDAVPLGSDEPVTETYEVYTRGVSGTCLPSGQYRFEDQIYLETEDRPIVLSVVLSVTDDQQIRFRSGGVSPP</sequence>
<gene>
    <name evidence="3" type="ORF">GOC74_04065</name>
</gene>
<dbReference type="InterPro" id="IPR058443">
    <property type="entry name" value="DUF8130"/>
</dbReference>
<evidence type="ECO:0000256" key="1">
    <source>
        <dbReference type="SAM" id="MobiDB-lite"/>
    </source>
</evidence>
<evidence type="ECO:0000313" key="3">
    <source>
        <dbReference type="EMBL" id="NLV09103.1"/>
    </source>
</evidence>
<feature type="compositionally biased region" description="Low complexity" evidence="1">
    <location>
        <begin position="32"/>
        <end position="52"/>
    </location>
</feature>
<evidence type="ECO:0000313" key="4">
    <source>
        <dbReference type="Proteomes" id="UP000608662"/>
    </source>
</evidence>
<dbReference type="GeneID" id="94359915"/>
<evidence type="ECO:0000259" key="2">
    <source>
        <dbReference type="Pfam" id="PF26451"/>
    </source>
</evidence>
<dbReference type="PROSITE" id="PS51257">
    <property type="entry name" value="PROKAR_LIPOPROTEIN"/>
    <property type="match status" value="1"/>
</dbReference>
<dbReference type="EMBL" id="WOYG01000001">
    <property type="protein sequence ID" value="NLV09103.1"/>
    <property type="molecule type" value="Genomic_DNA"/>
</dbReference>
<dbReference type="OrthoDB" id="206507at2157"/>
<dbReference type="Proteomes" id="UP000608662">
    <property type="component" value="Unassembled WGS sequence"/>
</dbReference>
<accession>A0A847U0I2</accession>
<dbReference type="Pfam" id="PF26451">
    <property type="entry name" value="DUF8130"/>
    <property type="match status" value="1"/>
</dbReference>
<protein>
    <recommendedName>
        <fullName evidence="2">DUF8130 domain-containing protein</fullName>
    </recommendedName>
</protein>
<proteinExistence type="predicted"/>